<name>A0ABR7FQC4_9FIRM</name>
<dbReference type="InterPro" id="IPR013780">
    <property type="entry name" value="Glyco_hydro_b"/>
</dbReference>
<evidence type="ECO:0000259" key="8">
    <source>
        <dbReference type="Pfam" id="PF08532"/>
    </source>
</evidence>
<dbReference type="Proteomes" id="UP000635828">
    <property type="component" value="Unassembled WGS sequence"/>
</dbReference>
<dbReference type="EMBL" id="JACOOS010000006">
    <property type="protein sequence ID" value="MBC5677359.1"/>
    <property type="molecule type" value="Genomic_DNA"/>
</dbReference>
<comment type="caution">
    <text evidence="9">The sequence shown here is derived from an EMBL/GenBank/DDBJ whole genome shotgun (WGS) entry which is preliminary data.</text>
</comment>
<dbReference type="InterPro" id="IPR013529">
    <property type="entry name" value="Glyco_hydro_42_N"/>
</dbReference>
<keyword evidence="4 6" id="KW-0378">Hydrolase</keyword>
<evidence type="ECO:0000256" key="3">
    <source>
        <dbReference type="ARBA" id="ARBA00012756"/>
    </source>
</evidence>
<dbReference type="InterPro" id="IPR017853">
    <property type="entry name" value="GH"/>
</dbReference>
<reference evidence="9 10" key="1">
    <citation type="submission" date="2020-08" db="EMBL/GenBank/DDBJ databases">
        <title>Genome public.</title>
        <authorList>
            <person name="Liu C."/>
            <person name="Sun Q."/>
        </authorList>
    </citation>
    <scope>NUCLEOTIDE SEQUENCE [LARGE SCALE GENOMIC DNA]</scope>
    <source>
        <strain evidence="9 10">NSJ-7</strain>
    </source>
</reference>
<dbReference type="SUPFAM" id="SSF51445">
    <property type="entry name" value="(Trans)glycosidases"/>
    <property type="match status" value="1"/>
</dbReference>
<dbReference type="InterPro" id="IPR013738">
    <property type="entry name" value="Beta_galactosidase_Trimer"/>
</dbReference>
<evidence type="ECO:0000256" key="6">
    <source>
        <dbReference type="PIRNR" id="PIRNR001084"/>
    </source>
</evidence>
<evidence type="ECO:0000259" key="7">
    <source>
        <dbReference type="Pfam" id="PF02449"/>
    </source>
</evidence>
<proteinExistence type="inferred from homology"/>
<dbReference type="Gene3D" id="2.60.40.1180">
    <property type="entry name" value="Golgi alpha-mannosidase II"/>
    <property type="match status" value="1"/>
</dbReference>
<dbReference type="InterPro" id="IPR029062">
    <property type="entry name" value="Class_I_gatase-like"/>
</dbReference>
<accession>A0ABR7FQC4</accession>
<keyword evidence="10" id="KW-1185">Reference proteome</keyword>
<dbReference type="Pfam" id="PF02449">
    <property type="entry name" value="Glyco_hydro_42"/>
    <property type="match status" value="1"/>
</dbReference>
<feature type="domain" description="Glycoside hydrolase family 42 N-terminal" evidence="7">
    <location>
        <begin position="15"/>
        <end position="387"/>
    </location>
</feature>
<protein>
    <recommendedName>
        <fullName evidence="3 6">Beta-galactosidase</fullName>
        <shortName evidence="6">Beta-gal</shortName>
        <ecNumber evidence="3 6">3.2.1.23</ecNumber>
    </recommendedName>
</protein>
<dbReference type="SUPFAM" id="SSF52317">
    <property type="entry name" value="Class I glutamine amidotransferase-like"/>
    <property type="match status" value="1"/>
</dbReference>
<dbReference type="PANTHER" id="PTHR36447">
    <property type="entry name" value="BETA-GALACTOSIDASE GANA"/>
    <property type="match status" value="1"/>
</dbReference>
<dbReference type="CDD" id="cd03143">
    <property type="entry name" value="A4_beta-galactosidase_middle_domain"/>
    <property type="match status" value="1"/>
</dbReference>
<feature type="domain" description="Beta-galactosidase trimerisation" evidence="8">
    <location>
        <begin position="397"/>
        <end position="609"/>
    </location>
</feature>
<dbReference type="EC" id="3.2.1.23" evidence="3 6"/>
<organism evidence="9 10">
    <name type="scientific">Anaerostipes hominis</name>
    <name type="common">ex Liu et al. 2021</name>
    <dbReference type="NCBI Taxonomy" id="2763018"/>
    <lineage>
        <taxon>Bacteria</taxon>
        <taxon>Bacillati</taxon>
        <taxon>Bacillota</taxon>
        <taxon>Clostridia</taxon>
        <taxon>Lachnospirales</taxon>
        <taxon>Lachnospiraceae</taxon>
        <taxon>Anaerostipes</taxon>
    </lineage>
</organism>
<comment type="similarity">
    <text evidence="2 6">Belongs to the glycosyl hydrolase 42 family.</text>
</comment>
<dbReference type="PANTHER" id="PTHR36447:SF1">
    <property type="entry name" value="BETA-GALACTOSIDASE GANA"/>
    <property type="match status" value="1"/>
</dbReference>
<evidence type="ECO:0000313" key="9">
    <source>
        <dbReference type="EMBL" id="MBC5677359.1"/>
    </source>
</evidence>
<dbReference type="Pfam" id="PF08532">
    <property type="entry name" value="Glyco_hydro_42M"/>
    <property type="match status" value="1"/>
</dbReference>
<evidence type="ECO:0000256" key="2">
    <source>
        <dbReference type="ARBA" id="ARBA00005940"/>
    </source>
</evidence>
<gene>
    <name evidence="9" type="ORF">H8S22_06960</name>
</gene>
<dbReference type="Gene3D" id="3.40.50.880">
    <property type="match status" value="1"/>
</dbReference>
<evidence type="ECO:0000256" key="1">
    <source>
        <dbReference type="ARBA" id="ARBA00001412"/>
    </source>
</evidence>
<evidence type="ECO:0000256" key="5">
    <source>
        <dbReference type="ARBA" id="ARBA00023295"/>
    </source>
</evidence>
<comment type="catalytic activity">
    <reaction evidence="1 6">
        <text>Hydrolysis of terminal non-reducing beta-D-galactose residues in beta-D-galactosides.</text>
        <dbReference type="EC" id="3.2.1.23"/>
    </reaction>
</comment>
<keyword evidence="5 6" id="KW-0326">Glycosidase</keyword>
<dbReference type="Gene3D" id="3.20.20.80">
    <property type="entry name" value="Glycosidases"/>
    <property type="match status" value="1"/>
</dbReference>
<sequence length="677" mass="78785">MKDIFLSNHFIYGGDYNPEQWLDQPDILKKDITLMKKAGINTVTLGVFSWSVLEPQENEFHFEWLQEIIDSLYCHDIRVILATPSGSRPRWLAEKYPEVLRVQENRMRYLYGERHNHCYTSPAYRERVRIINQKLAENFKNHPAVIMWHISNEYRDECHCPLCQNAFRNWLKSKYQSIDKLNHAWWTTFWSHTYNSFDQIESPSFIGDKGLHGLSLDWKRFVTDQTTDFMCCEIKALRDAGATQPAVVNFMDDYTGLNYYRLAEHVEYISWDSYPAWHQQPDIQTAYDTAMQHDLMRSMKQKPFFLMESCPASPNWMNISKIKKPGLLSNASLQAIAHGSCSVQFFQIRQSRGGFEKFHGAVIDHYGEADTRVFREVSELGKALKQIKEITNTRVHATAAIIYDMESRWAMENAKGPRNEGLYYHEAALKSYRGLRENGLNTDIINMDQSLEQYQIIAAPMLYMFRNGFEKKLKKFVEHGGILIMTYWSGIVDETDLCFLGGTPHGLMDVLGLRSEEIDSLCDHEVNHLLPFTGNPMNMKNSYSCKHLCDLVRLKDAEPLMVYGDNFYKGYPALTRHKYGKGIAYYVCADAEMNFYHDLYNRIITENQLQQIMTDIPDGIEVSSRSGEKYEYLFIQNYTDHKISIRIPKNTEILWGSYDGGVCGYSTVICRKKIKEI</sequence>
<dbReference type="InterPro" id="IPR003476">
    <property type="entry name" value="Glyco_hydro_42"/>
</dbReference>
<evidence type="ECO:0000256" key="4">
    <source>
        <dbReference type="ARBA" id="ARBA00022801"/>
    </source>
</evidence>
<dbReference type="PIRSF" id="PIRSF001084">
    <property type="entry name" value="B-galactosidase"/>
    <property type="match status" value="1"/>
</dbReference>
<evidence type="ECO:0000313" key="10">
    <source>
        <dbReference type="Proteomes" id="UP000635828"/>
    </source>
</evidence>
<dbReference type="RefSeq" id="WP_024729323.1">
    <property type="nucleotide sequence ID" value="NZ_JACOOS010000006.1"/>
</dbReference>